<keyword evidence="2" id="KW-0732">Signal</keyword>
<evidence type="ECO:0000259" key="4">
    <source>
        <dbReference type="Pfam" id="PF24394"/>
    </source>
</evidence>
<feature type="transmembrane region" description="Helical" evidence="1">
    <location>
        <begin position="481"/>
        <end position="504"/>
    </location>
</feature>
<dbReference type="Gene3D" id="3.60.21.10">
    <property type="match status" value="1"/>
</dbReference>
<keyword evidence="1" id="KW-1133">Transmembrane helix</keyword>
<feature type="domain" description="TMEM62 C-terminal" evidence="4">
    <location>
        <begin position="469"/>
        <end position="569"/>
    </location>
</feature>
<dbReference type="PANTHER" id="PTHR14795:SF0">
    <property type="entry name" value="TRANSMEMBRANE PROTEIN 62"/>
    <property type="match status" value="1"/>
</dbReference>
<dbReference type="EMBL" id="GBRD01004460">
    <property type="protein sequence ID" value="JAG61361.1"/>
    <property type="molecule type" value="Transcribed_RNA"/>
</dbReference>
<dbReference type="PANTHER" id="PTHR14795">
    <property type="entry name" value="HELICASE RELATED"/>
    <property type="match status" value="1"/>
</dbReference>
<reference evidence="5" key="1">
    <citation type="submission" date="2014-09" db="EMBL/GenBank/DDBJ databases">
        <authorList>
            <person name="Magalhaes I.L.F."/>
            <person name="Oliveira U."/>
            <person name="Santos F.R."/>
            <person name="Vidigal T.H.D.A."/>
            <person name="Brescovit A.D."/>
            <person name="Santos A.J."/>
        </authorList>
    </citation>
    <scope>NUCLEOTIDE SEQUENCE</scope>
</reference>
<keyword evidence="1" id="KW-0812">Transmembrane</keyword>
<feature type="transmembrane region" description="Helical" evidence="1">
    <location>
        <begin position="441"/>
        <end position="460"/>
    </location>
</feature>
<dbReference type="AlphaFoldDB" id="A0A0K8T7G8"/>
<evidence type="ECO:0000256" key="2">
    <source>
        <dbReference type="SAM" id="SignalP"/>
    </source>
</evidence>
<dbReference type="InterPro" id="IPR056229">
    <property type="entry name" value="Ig_TMM62"/>
</dbReference>
<feature type="chain" id="PRO_5005519860" evidence="2">
    <location>
        <begin position="27"/>
        <end position="654"/>
    </location>
</feature>
<evidence type="ECO:0000313" key="5">
    <source>
        <dbReference type="EMBL" id="JAG61361.1"/>
    </source>
</evidence>
<dbReference type="InterPro" id="IPR056230">
    <property type="entry name" value="TMEM62_C"/>
</dbReference>
<evidence type="ECO:0000259" key="3">
    <source>
        <dbReference type="Pfam" id="PF24384"/>
    </source>
</evidence>
<feature type="transmembrane region" description="Helical" evidence="1">
    <location>
        <begin position="538"/>
        <end position="560"/>
    </location>
</feature>
<feature type="signal peptide" evidence="2">
    <location>
        <begin position="1"/>
        <end position="26"/>
    </location>
</feature>
<feature type="transmembrane region" description="Helical" evidence="1">
    <location>
        <begin position="580"/>
        <end position="601"/>
    </location>
</feature>
<evidence type="ECO:0000256" key="1">
    <source>
        <dbReference type="SAM" id="Phobius"/>
    </source>
</evidence>
<dbReference type="SUPFAM" id="SSF56300">
    <property type="entry name" value="Metallo-dependent phosphatases"/>
    <property type="match status" value="1"/>
</dbReference>
<name>A0A0K8T7G8_LYGHE</name>
<feature type="domain" description="TMEM62 Ig-like" evidence="3">
    <location>
        <begin position="314"/>
        <end position="416"/>
    </location>
</feature>
<keyword evidence="1" id="KW-0472">Membrane</keyword>
<organism evidence="5">
    <name type="scientific">Lygus hesperus</name>
    <name type="common">Western plant bug</name>
    <dbReference type="NCBI Taxonomy" id="30085"/>
    <lineage>
        <taxon>Eukaryota</taxon>
        <taxon>Metazoa</taxon>
        <taxon>Ecdysozoa</taxon>
        <taxon>Arthropoda</taxon>
        <taxon>Hexapoda</taxon>
        <taxon>Insecta</taxon>
        <taxon>Pterygota</taxon>
        <taxon>Neoptera</taxon>
        <taxon>Paraneoptera</taxon>
        <taxon>Hemiptera</taxon>
        <taxon>Heteroptera</taxon>
        <taxon>Panheteroptera</taxon>
        <taxon>Cimicomorpha</taxon>
        <taxon>Miridae</taxon>
        <taxon>Mirini</taxon>
        <taxon>Lygus</taxon>
    </lineage>
</organism>
<dbReference type="Pfam" id="PF24394">
    <property type="entry name" value="TMEM62_C"/>
    <property type="match status" value="1"/>
</dbReference>
<proteinExistence type="predicted"/>
<sequence>MKFSSRSVLFVLSALMTAFFVMRVRQKLSTEIESVDYHSKIVNPNIRLSDSSDNLIWFVQISDLHVSIFQEKERVVELREFCDLTLKVIMPPVVVVTGDLTDAKSENRMGSDQLLEEWKIYSDVLTKCGASKFTTWLDIRGNHDNFNVPGVLSPKNLFRKYSAQGPTHEKSYIHIQKFGNANYTFIGVDACPDQGLKRPLNFVGYLSAEELRYLKSLEEAASRMSNYTVWFGHYPTSCMVNSPGLRSLIGSSSGGLAYLCGHYHTLLNFVPRMHTIQKEHYLELELTDWKDNRMFRLAAIDHGVFSFVDVKHREWPVVLVLNPKNSQYRLRLKEPHLTLNSTHVRILAFSANEVTTVKMKIDDGEWMSCEQHPNNKNLFIKEWNAHKFTNGFHMIHVTAIDQLGREKTISQRFSLDDSYTEFDVLPRFVLMLSFSSVLQTLFVFSLTSCVFPLCIVKALVRWNCGPLASLRRGYFRNWVRRLWLLSESGWLFVLVVFYPIYVALGPWAIGEVMDGHYGIIFIWGTYVNGQFVHELSTYGYGFIQLAIFHFPLLVFTSYALDQRKTALEANRQDSIFRSCINLWLCTVPFITILLCQTWMAFLFWSAYGVTAVVMSPVRTWPIFMTLGAWYYSKTFPVSKMRELTYKWKAVEERE</sequence>
<dbReference type="GO" id="GO:0016787">
    <property type="term" value="F:hydrolase activity"/>
    <property type="evidence" value="ECO:0007669"/>
    <property type="project" value="InterPro"/>
</dbReference>
<feature type="transmembrane region" description="Helical" evidence="1">
    <location>
        <begin position="607"/>
        <end position="631"/>
    </location>
</feature>
<dbReference type="InterPro" id="IPR029052">
    <property type="entry name" value="Metallo-depent_PP-like"/>
</dbReference>
<protein>
    <submittedName>
        <fullName evidence="5">Uncharacterized protein</fullName>
    </submittedName>
</protein>
<accession>A0A0K8T7G8</accession>
<dbReference type="Pfam" id="PF24384">
    <property type="entry name" value="Ig_TMM62"/>
    <property type="match status" value="1"/>
</dbReference>